<accession>A0A2W5EIE2</accession>
<dbReference type="EMBL" id="QFOI01000563">
    <property type="protein sequence ID" value="PZP40940.1"/>
    <property type="molecule type" value="Genomic_DNA"/>
</dbReference>
<dbReference type="AlphaFoldDB" id="A0A2W5EIE2"/>
<dbReference type="Proteomes" id="UP000249645">
    <property type="component" value="Unassembled WGS sequence"/>
</dbReference>
<comment type="caution">
    <text evidence="1">The sequence shown here is derived from an EMBL/GenBank/DDBJ whole genome shotgun (WGS) entry which is preliminary data.</text>
</comment>
<name>A0A2W5EIE2_9SPHI</name>
<proteinExistence type="predicted"/>
<protein>
    <submittedName>
        <fullName evidence="1">Uncharacterized protein</fullName>
    </submittedName>
</protein>
<reference evidence="1 2" key="1">
    <citation type="submission" date="2017-11" db="EMBL/GenBank/DDBJ databases">
        <title>Infants hospitalized years apart are colonized by the same room-sourced microbial strains.</title>
        <authorList>
            <person name="Brooks B."/>
            <person name="Olm M.R."/>
            <person name="Firek B.A."/>
            <person name="Baker R."/>
            <person name="Thomas B.C."/>
            <person name="Morowitz M.J."/>
            <person name="Banfield J.F."/>
        </authorList>
    </citation>
    <scope>NUCLEOTIDE SEQUENCE [LARGE SCALE GENOMIC DNA]</scope>
    <source>
        <strain evidence="1">S2_009_000_R2_76</strain>
    </source>
</reference>
<evidence type="ECO:0000313" key="1">
    <source>
        <dbReference type="EMBL" id="PZP40940.1"/>
    </source>
</evidence>
<sequence>VFEQNGNVIAVNGVKIGIDGKSIVVDCASNPQYGVIRYARQSTVGGGYIELNATTCRQKSRGNLHDSQNLQYIGHTMYNWAVAEYLTIN</sequence>
<organism evidence="1 2">
    <name type="scientific">Pseudopedobacter saltans</name>
    <dbReference type="NCBI Taxonomy" id="151895"/>
    <lineage>
        <taxon>Bacteria</taxon>
        <taxon>Pseudomonadati</taxon>
        <taxon>Bacteroidota</taxon>
        <taxon>Sphingobacteriia</taxon>
        <taxon>Sphingobacteriales</taxon>
        <taxon>Sphingobacteriaceae</taxon>
        <taxon>Pseudopedobacter</taxon>
    </lineage>
</organism>
<gene>
    <name evidence="1" type="ORF">DI598_18840</name>
</gene>
<feature type="non-terminal residue" evidence="1">
    <location>
        <position position="1"/>
    </location>
</feature>
<evidence type="ECO:0000313" key="2">
    <source>
        <dbReference type="Proteomes" id="UP000249645"/>
    </source>
</evidence>